<dbReference type="Gene3D" id="2.10.109.10">
    <property type="entry name" value="Umud Fragment, subunit A"/>
    <property type="match status" value="1"/>
</dbReference>
<evidence type="ECO:0000256" key="2">
    <source>
        <dbReference type="ARBA" id="ARBA00023125"/>
    </source>
</evidence>
<dbReference type="InterPro" id="IPR010982">
    <property type="entry name" value="Lambda_DNA-bd_dom_sf"/>
</dbReference>
<evidence type="ECO:0000313" key="6">
    <source>
        <dbReference type="Proteomes" id="UP001348397"/>
    </source>
</evidence>
<evidence type="ECO:0000313" key="5">
    <source>
        <dbReference type="EMBL" id="MEC3875973.1"/>
    </source>
</evidence>
<dbReference type="EMBL" id="JAYLAA010000037">
    <property type="protein sequence ID" value="MEC3875973.1"/>
    <property type="molecule type" value="Genomic_DNA"/>
</dbReference>
<comment type="caution">
    <text evidence="5">The sequence shown here is derived from an EMBL/GenBank/DDBJ whole genome shotgun (WGS) entry which is preliminary data.</text>
</comment>
<dbReference type="PANTHER" id="PTHR40661:SF1">
    <property type="entry name" value="HTH CRO_C1-TYPE DOMAIN-CONTAINING PROTEIN"/>
    <property type="match status" value="1"/>
</dbReference>
<name>A0ABU6HSU1_9FLAO</name>
<dbReference type="RefSeq" id="WP_326320773.1">
    <property type="nucleotide sequence ID" value="NZ_JAYLAA010000037.1"/>
</dbReference>
<gene>
    <name evidence="5" type="ORF">SOP96_09640</name>
</gene>
<dbReference type="InterPro" id="IPR039418">
    <property type="entry name" value="LexA-like"/>
</dbReference>
<dbReference type="PANTHER" id="PTHR40661">
    <property type="match status" value="1"/>
</dbReference>
<evidence type="ECO:0000256" key="1">
    <source>
        <dbReference type="ARBA" id="ARBA00023015"/>
    </source>
</evidence>
<keyword evidence="1" id="KW-0805">Transcription regulation</keyword>
<keyword evidence="2" id="KW-0238">DNA-binding</keyword>
<dbReference type="InterPro" id="IPR036286">
    <property type="entry name" value="LexA/Signal_pep-like_sf"/>
</dbReference>
<accession>A0ABU6HSU1</accession>
<keyword evidence="3" id="KW-0804">Transcription</keyword>
<sequence>MKAIQRVKQYIDFKGLNNSTFEKKIELSNGYIGTQIKRNADLGEGVLIKILDNCLDINPEWLLTGKGEMLKSSKEYKQESFQKSKIDEPKTHYGNTVPLYDIEATAGVFEVFNNNPQSIPIEHITIPNLPKCDGALYIRGDSMYPLLKSGDIVAFKTIHDKYNIIWGEMYLIYIVHNGDEYFFCKFLKKSSREGYAEFISHNQHHQSVEFPLDSIKALALVKASIRFNTLY</sequence>
<dbReference type="CDD" id="cd06529">
    <property type="entry name" value="S24_LexA-like"/>
    <property type="match status" value="1"/>
</dbReference>
<dbReference type="Gene3D" id="1.10.260.40">
    <property type="entry name" value="lambda repressor-like DNA-binding domains"/>
    <property type="match status" value="1"/>
</dbReference>
<dbReference type="Pfam" id="PF00717">
    <property type="entry name" value="Peptidase_S24"/>
    <property type="match status" value="1"/>
</dbReference>
<dbReference type="InterPro" id="IPR015927">
    <property type="entry name" value="Peptidase_S24_S26A/B/C"/>
</dbReference>
<keyword evidence="6" id="KW-1185">Reference proteome</keyword>
<evidence type="ECO:0000256" key="3">
    <source>
        <dbReference type="ARBA" id="ARBA00023163"/>
    </source>
</evidence>
<feature type="domain" description="Peptidase S24/S26A/S26B/S26C" evidence="4">
    <location>
        <begin position="98"/>
        <end position="218"/>
    </location>
</feature>
<protein>
    <submittedName>
        <fullName evidence="5">S24 family peptidase</fullName>
    </submittedName>
</protein>
<dbReference type="Proteomes" id="UP001348397">
    <property type="component" value="Unassembled WGS sequence"/>
</dbReference>
<proteinExistence type="predicted"/>
<organism evidence="5 6">
    <name type="scientific">Chryseobacterium salviniae</name>
    <dbReference type="NCBI Taxonomy" id="3101750"/>
    <lineage>
        <taxon>Bacteria</taxon>
        <taxon>Pseudomonadati</taxon>
        <taxon>Bacteroidota</taxon>
        <taxon>Flavobacteriia</taxon>
        <taxon>Flavobacteriales</taxon>
        <taxon>Weeksellaceae</taxon>
        <taxon>Chryseobacterium group</taxon>
        <taxon>Chryseobacterium</taxon>
    </lineage>
</organism>
<reference evidence="5 6" key="1">
    <citation type="submission" date="2024-01" db="EMBL/GenBank/DDBJ databases">
        <title>Chryseobacterium sp. T9W2-O.</title>
        <authorList>
            <person name="Maltman C."/>
        </authorList>
    </citation>
    <scope>NUCLEOTIDE SEQUENCE [LARGE SCALE GENOMIC DNA]</scope>
    <source>
        <strain evidence="5 6">T9W2-O</strain>
    </source>
</reference>
<evidence type="ECO:0000259" key="4">
    <source>
        <dbReference type="Pfam" id="PF00717"/>
    </source>
</evidence>
<dbReference type="SUPFAM" id="SSF51306">
    <property type="entry name" value="LexA/Signal peptidase"/>
    <property type="match status" value="1"/>
</dbReference>